<accession>A0A8S5NJZ6</accession>
<protein>
    <submittedName>
        <fullName evidence="1">Uncharacterized protein</fullName>
    </submittedName>
</protein>
<name>A0A8S5NJZ6_9CAUD</name>
<organism evidence="1">
    <name type="scientific">Podoviridae sp. ctsNK10</name>
    <dbReference type="NCBI Taxonomy" id="2826582"/>
    <lineage>
        <taxon>Viruses</taxon>
        <taxon>Duplodnaviria</taxon>
        <taxon>Heunggongvirae</taxon>
        <taxon>Uroviricota</taxon>
        <taxon>Caudoviricetes</taxon>
    </lineage>
</organism>
<evidence type="ECO:0000313" key="1">
    <source>
        <dbReference type="EMBL" id="DAD95125.1"/>
    </source>
</evidence>
<reference evidence="1" key="1">
    <citation type="journal article" date="2021" name="Proc. Natl. Acad. Sci. U.S.A.">
        <title>A Catalog of Tens of Thousands of Viruses from Human Metagenomes Reveals Hidden Associations with Chronic Diseases.</title>
        <authorList>
            <person name="Tisza M.J."/>
            <person name="Buck C.B."/>
        </authorList>
    </citation>
    <scope>NUCLEOTIDE SEQUENCE</scope>
    <source>
        <strain evidence="1">CtsNK10</strain>
    </source>
</reference>
<sequence length="57" mass="6422">MMHSLPGIRFHTRVRYVSAGLNNLKSELSISVNCYTSVNVDLSMSLNCSFCIPNSKW</sequence>
<proteinExistence type="predicted"/>
<dbReference type="EMBL" id="BK015191">
    <property type="protein sequence ID" value="DAD95125.1"/>
    <property type="molecule type" value="Genomic_DNA"/>
</dbReference>